<dbReference type="RefSeq" id="WP_137305491.1">
    <property type="nucleotide sequence ID" value="NZ_DF968182.1"/>
</dbReference>
<sequence length="142" mass="16299">MAATNLSHLFKSLDLAEFNQRFSTAEQCLKVIADEKWRDGYVCRSCGHTNYCEGKSPFSRRCTRCKHDESATAHTIFHRCRIPITDAFEIAWMVCGSPGISSYELSRRLETRQMTCWKFKKRIMECLAEGSGLHLFEFSGKG</sequence>
<dbReference type="EMBL" id="DF968182">
    <property type="protein sequence ID" value="GAP43171.1"/>
    <property type="molecule type" value="Genomic_DNA"/>
</dbReference>
<dbReference type="AlphaFoldDB" id="A0A0S7C2T5"/>
<evidence type="ECO:0000313" key="1">
    <source>
        <dbReference type="EMBL" id="GAP43171.1"/>
    </source>
</evidence>
<proteinExistence type="predicted"/>
<evidence type="ECO:0000313" key="2">
    <source>
        <dbReference type="Proteomes" id="UP000053091"/>
    </source>
</evidence>
<organism evidence="1">
    <name type="scientific">Lentimicrobium saccharophilum</name>
    <dbReference type="NCBI Taxonomy" id="1678841"/>
    <lineage>
        <taxon>Bacteria</taxon>
        <taxon>Pseudomonadati</taxon>
        <taxon>Bacteroidota</taxon>
        <taxon>Bacteroidia</taxon>
        <taxon>Bacteroidales</taxon>
        <taxon>Lentimicrobiaceae</taxon>
        <taxon>Lentimicrobium</taxon>
    </lineage>
</organism>
<dbReference type="STRING" id="1678841.TBC1_111313"/>
<reference evidence="1" key="1">
    <citation type="journal article" date="2015" name="Genome Announc.">
        <title>Draft Genome Sequence of Bacteroidales Strain TBC1, a Novel Isolate from a Methanogenic Wastewater Treatment System.</title>
        <authorList>
            <person name="Tourlousse D.M."/>
            <person name="Matsuura N."/>
            <person name="Sun L."/>
            <person name="Toyonaga M."/>
            <person name="Kuroda K."/>
            <person name="Ohashi A."/>
            <person name="Cruz R."/>
            <person name="Yamaguchi T."/>
            <person name="Sekiguchi Y."/>
        </authorList>
    </citation>
    <scope>NUCLEOTIDE SEQUENCE [LARGE SCALE GENOMIC DNA]</scope>
    <source>
        <strain evidence="1">TBC1</strain>
    </source>
</reference>
<accession>A0A0S7C2T5</accession>
<gene>
    <name evidence="1" type="ORF">TBC1_111313</name>
</gene>
<name>A0A0S7C2T5_9BACT</name>
<protein>
    <submittedName>
        <fullName evidence="1">Transposase zinc-ribbon domain</fullName>
    </submittedName>
</protein>
<dbReference type="Proteomes" id="UP000053091">
    <property type="component" value="Unassembled WGS sequence"/>
</dbReference>
<keyword evidence="2" id="KW-1185">Reference proteome</keyword>
<dbReference type="OrthoDB" id="9783459at2"/>